<dbReference type="FunFam" id="3.30.160.60:FF:001257">
    <property type="entry name" value="Zinc finger and BTB domain-containing 48"/>
    <property type="match status" value="1"/>
</dbReference>
<feature type="region of interest" description="Disordered" evidence="12">
    <location>
        <begin position="135"/>
        <end position="187"/>
    </location>
</feature>
<dbReference type="FunFam" id="3.30.160.60:FF:001117">
    <property type="entry name" value="Zinc finger and BTB domain containing 48"/>
    <property type="match status" value="1"/>
</dbReference>
<feature type="domain" description="C2H2-type" evidence="14">
    <location>
        <begin position="482"/>
        <end position="509"/>
    </location>
</feature>
<evidence type="ECO:0000256" key="9">
    <source>
        <dbReference type="ARBA" id="ARBA00023163"/>
    </source>
</evidence>
<dbReference type="FunFam" id="3.30.710.10:FF:000074">
    <property type="entry name" value="Zinc finger and BTB domain-containing 48"/>
    <property type="match status" value="1"/>
</dbReference>
<feature type="compositionally biased region" description="Acidic residues" evidence="12">
    <location>
        <begin position="249"/>
        <end position="262"/>
    </location>
</feature>
<feature type="domain" description="C2H2-type" evidence="14">
    <location>
        <begin position="395"/>
        <end position="423"/>
    </location>
</feature>
<feature type="domain" description="C2H2-type" evidence="14">
    <location>
        <begin position="308"/>
        <end position="335"/>
    </location>
</feature>
<dbReference type="SMART" id="SM00355">
    <property type="entry name" value="ZnF_C2H2"/>
    <property type="match status" value="9"/>
</dbReference>
<feature type="region of interest" description="Disordered" evidence="12">
    <location>
        <begin position="249"/>
        <end position="304"/>
    </location>
</feature>
<keyword evidence="6" id="KW-0862">Zinc</keyword>
<evidence type="ECO:0000256" key="6">
    <source>
        <dbReference type="ARBA" id="ARBA00022833"/>
    </source>
</evidence>
<name>A0A8C0IY63_CHEAB</name>
<feature type="domain" description="C2H2-type" evidence="14">
    <location>
        <begin position="424"/>
        <end position="452"/>
    </location>
</feature>
<feature type="domain" description="C2H2-type" evidence="14">
    <location>
        <begin position="540"/>
        <end position="567"/>
    </location>
</feature>
<evidence type="ECO:0000313" key="15">
    <source>
        <dbReference type="Ensembl" id="ENSCABP00000024016.1"/>
    </source>
</evidence>
<dbReference type="PROSITE" id="PS00028">
    <property type="entry name" value="ZINC_FINGER_C2H2_1"/>
    <property type="match status" value="6"/>
</dbReference>
<sequence length="650" mass="73561">MDGSFVQHSVRVLQELNKQREKGQYCDATLDVGGLVFKAHWSVLACCSCFFQSLYGDGASSSIILPESFAESFGLLLDFFYTGHLALTSENREKLLVAAKELCVPEAVELCQSFKPKCCDGSDLNNHCLHKKGPRDDLNGHLKQPTDSDGEEAIKAVSKPNVDSEASPSCCTRRAKLTQGPSGSPSLLRERLKRAVKTNALSNSGEVKNTQECKEIKRPPKRGGTEDRGISNEVWEMQVVQVSDDVAAEDDGEVHEETGEDYIPEKKTLRTKKKSNLAKKPSSSEPAGNAGLVEAETPGNRKGTAVPVECPTCHKTFLSKYYLKVHNRKHTGEKPFECSKCGKCYFRKENLLEHEARNCMNRSEQVFTCSVCQEIFKRRMELRLHMVSHTGEMPYKCSSCVQQFMQKKDLQSHMIKLHGAPKPHACSACSKCFLSRTELRLHEAFKHRGEKLFVCEECGHRASSRNGLQMHIKAKHRNERPYVCEFCHHAFTQKANLNMHLRTHTGEKPFQCHLCGKTFRTQAVEQLRVHVRRHKGVRKFECTECGYKFTRQAHLRRHMEIHDRVENYNPRQRKLRNLIIEDEKAVVIALQPPHELEVGPAEVIVESLSHSSLGEAIPVQRLCSNETFSMTDVIEQSLIITTRIPEDCET</sequence>
<keyword evidence="8" id="KW-0238">DNA-binding</keyword>
<keyword evidence="4" id="KW-0677">Repeat</keyword>
<dbReference type="FunFam" id="3.30.160.60:FF:000870">
    <property type="entry name" value="zinc finger protein 197 isoform X1"/>
    <property type="match status" value="1"/>
</dbReference>
<comment type="similarity">
    <text evidence="2">Belongs to the krueppel C2H2-type zinc-finger protein family.</text>
</comment>
<dbReference type="FunFam" id="3.30.160.60:FF:000446">
    <property type="entry name" value="Zinc finger protein"/>
    <property type="match status" value="1"/>
</dbReference>
<dbReference type="FunFam" id="3.30.160.60:FF:000065">
    <property type="entry name" value="B-cell CLL/lymphoma 6, member B"/>
    <property type="match status" value="1"/>
</dbReference>
<dbReference type="GO" id="GO:0000978">
    <property type="term" value="F:RNA polymerase II cis-regulatory region sequence-specific DNA binding"/>
    <property type="evidence" value="ECO:0007669"/>
    <property type="project" value="TreeGrafter"/>
</dbReference>
<comment type="subcellular location">
    <subcellularLocation>
        <location evidence="1">Nucleus</location>
    </subcellularLocation>
</comment>
<accession>A0A8C0IY63</accession>
<dbReference type="Pfam" id="PF00096">
    <property type="entry name" value="zf-C2H2"/>
    <property type="match status" value="4"/>
</dbReference>
<dbReference type="GO" id="GO:0005654">
    <property type="term" value="C:nucleoplasm"/>
    <property type="evidence" value="ECO:0007669"/>
    <property type="project" value="TreeGrafter"/>
</dbReference>
<protein>
    <submittedName>
        <fullName evidence="15">Zinc finger and BTB domain containing 48</fullName>
    </submittedName>
</protein>
<evidence type="ECO:0000256" key="7">
    <source>
        <dbReference type="ARBA" id="ARBA00023015"/>
    </source>
</evidence>
<evidence type="ECO:0000256" key="5">
    <source>
        <dbReference type="ARBA" id="ARBA00022771"/>
    </source>
</evidence>
<evidence type="ECO:0000256" key="11">
    <source>
        <dbReference type="PROSITE-ProRule" id="PRU00042"/>
    </source>
</evidence>
<dbReference type="AlphaFoldDB" id="A0A8C0IY63"/>
<dbReference type="PROSITE" id="PS50097">
    <property type="entry name" value="BTB"/>
    <property type="match status" value="1"/>
</dbReference>
<dbReference type="GO" id="GO:0002682">
    <property type="term" value="P:regulation of immune system process"/>
    <property type="evidence" value="ECO:0007669"/>
    <property type="project" value="TreeGrafter"/>
</dbReference>
<dbReference type="FunFam" id="3.30.160.60:FF:001113">
    <property type="entry name" value="Zinc finger and BTB domain containing 48"/>
    <property type="match status" value="1"/>
</dbReference>
<dbReference type="PROSITE" id="PS50157">
    <property type="entry name" value="ZINC_FINGER_C2H2_2"/>
    <property type="match status" value="8"/>
</dbReference>
<reference evidence="15" key="2">
    <citation type="submission" date="2025-09" db="UniProtKB">
        <authorList>
            <consortium name="Ensembl"/>
        </authorList>
    </citation>
    <scope>IDENTIFICATION</scope>
</reference>
<dbReference type="InterPro" id="IPR011333">
    <property type="entry name" value="SKP1/BTB/POZ_sf"/>
</dbReference>
<dbReference type="InterPro" id="IPR013087">
    <property type="entry name" value="Znf_C2H2_type"/>
</dbReference>
<evidence type="ECO:0000256" key="1">
    <source>
        <dbReference type="ARBA" id="ARBA00004123"/>
    </source>
</evidence>
<dbReference type="OMA" id="EPPGNRK"/>
<evidence type="ECO:0000256" key="12">
    <source>
        <dbReference type="SAM" id="MobiDB-lite"/>
    </source>
</evidence>
<dbReference type="Proteomes" id="UP000694404">
    <property type="component" value="Unplaced"/>
</dbReference>
<dbReference type="CDD" id="cd18232">
    <property type="entry name" value="BTB_POZ_ZBTB48_TZAP_KR3"/>
    <property type="match status" value="1"/>
</dbReference>
<gene>
    <name evidence="15" type="primary">ZBTB48</name>
</gene>
<proteinExistence type="inferred from homology"/>
<dbReference type="GO" id="GO:0001817">
    <property type="term" value="P:regulation of cytokine production"/>
    <property type="evidence" value="ECO:0007669"/>
    <property type="project" value="TreeGrafter"/>
</dbReference>
<dbReference type="GeneTree" id="ENSGT00940000158981"/>
<keyword evidence="7" id="KW-0805">Transcription regulation</keyword>
<keyword evidence="5 11" id="KW-0863">Zinc-finger</keyword>
<evidence type="ECO:0000313" key="16">
    <source>
        <dbReference type="Proteomes" id="UP000694404"/>
    </source>
</evidence>
<dbReference type="InterPro" id="IPR036236">
    <property type="entry name" value="Znf_C2H2_sf"/>
</dbReference>
<feature type="domain" description="C2H2-type" evidence="14">
    <location>
        <begin position="367"/>
        <end position="394"/>
    </location>
</feature>
<keyword evidence="10" id="KW-0539">Nucleus</keyword>
<reference evidence="15" key="1">
    <citation type="submission" date="2025-08" db="UniProtKB">
        <authorList>
            <consortium name="Ensembl"/>
        </authorList>
    </citation>
    <scope>IDENTIFICATION</scope>
</reference>
<evidence type="ECO:0000256" key="8">
    <source>
        <dbReference type="ARBA" id="ARBA00023125"/>
    </source>
</evidence>
<dbReference type="Gene3D" id="3.30.710.10">
    <property type="entry name" value="Potassium Channel Kv1.1, Chain A"/>
    <property type="match status" value="1"/>
</dbReference>
<feature type="domain" description="BTB" evidence="13">
    <location>
        <begin position="26"/>
        <end position="89"/>
    </location>
</feature>
<dbReference type="InterPro" id="IPR000210">
    <property type="entry name" value="BTB/POZ_dom"/>
</dbReference>
<organism evidence="15 16">
    <name type="scientific">Chelonoidis abingdonii</name>
    <name type="common">Abingdon island giant tortoise</name>
    <name type="synonym">Testudo abingdonii</name>
    <dbReference type="NCBI Taxonomy" id="106734"/>
    <lineage>
        <taxon>Eukaryota</taxon>
        <taxon>Metazoa</taxon>
        <taxon>Chordata</taxon>
        <taxon>Craniata</taxon>
        <taxon>Vertebrata</taxon>
        <taxon>Euteleostomi</taxon>
        <taxon>Archelosauria</taxon>
        <taxon>Testudinata</taxon>
        <taxon>Testudines</taxon>
        <taxon>Cryptodira</taxon>
        <taxon>Durocryptodira</taxon>
        <taxon>Testudinoidea</taxon>
        <taxon>Testudinidae</taxon>
        <taxon>Chelonoidis</taxon>
    </lineage>
</organism>
<feature type="domain" description="C2H2-type" evidence="14">
    <location>
        <begin position="453"/>
        <end position="481"/>
    </location>
</feature>
<evidence type="ECO:0000256" key="10">
    <source>
        <dbReference type="ARBA" id="ARBA00023242"/>
    </source>
</evidence>
<dbReference type="GO" id="GO:0001227">
    <property type="term" value="F:DNA-binding transcription repressor activity, RNA polymerase II-specific"/>
    <property type="evidence" value="ECO:0007669"/>
    <property type="project" value="TreeGrafter"/>
</dbReference>
<dbReference type="SUPFAM" id="SSF57667">
    <property type="entry name" value="beta-beta-alpha zinc fingers"/>
    <property type="match status" value="5"/>
</dbReference>
<keyword evidence="9" id="KW-0804">Transcription</keyword>
<feature type="domain" description="C2H2-type" evidence="14">
    <location>
        <begin position="336"/>
        <end position="363"/>
    </location>
</feature>
<dbReference type="SUPFAM" id="SSF54695">
    <property type="entry name" value="POZ domain"/>
    <property type="match status" value="1"/>
</dbReference>
<dbReference type="SMART" id="SM00225">
    <property type="entry name" value="BTB"/>
    <property type="match status" value="1"/>
</dbReference>
<keyword evidence="3" id="KW-0479">Metal-binding</keyword>
<dbReference type="PANTHER" id="PTHR24399">
    <property type="entry name" value="ZINC FINGER AND BTB DOMAIN-CONTAINING"/>
    <property type="match status" value="1"/>
</dbReference>
<feature type="region of interest" description="Disordered" evidence="12">
    <location>
        <begin position="205"/>
        <end position="230"/>
    </location>
</feature>
<dbReference type="PANTHER" id="PTHR24399:SF54">
    <property type="entry name" value="GASTRULA ZINC FINGER PROTEIN XLCGF26.1-LIKE-RELATED"/>
    <property type="match status" value="1"/>
</dbReference>
<dbReference type="FunFam" id="3.30.160.60:FF:000657">
    <property type="entry name" value="GDNF inducible zinc finger protein 1"/>
    <property type="match status" value="1"/>
</dbReference>
<dbReference type="Ensembl" id="ENSCABT00000026310.1">
    <property type="protein sequence ID" value="ENSCABP00000024016.1"/>
    <property type="gene ID" value="ENSCABG00000017687.1"/>
</dbReference>
<evidence type="ECO:0000256" key="3">
    <source>
        <dbReference type="ARBA" id="ARBA00022723"/>
    </source>
</evidence>
<evidence type="ECO:0000256" key="4">
    <source>
        <dbReference type="ARBA" id="ARBA00022737"/>
    </source>
</evidence>
<evidence type="ECO:0000259" key="13">
    <source>
        <dbReference type="PROSITE" id="PS50097"/>
    </source>
</evidence>
<keyword evidence="16" id="KW-1185">Reference proteome</keyword>
<dbReference type="Gene3D" id="3.30.160.60">
    <property type="entry name" value="Classic Zinc Finger"/>
    <property type="match status" value="8"/>
</dbReference>
<evidence type="ECO:0000256" key="2">
    <source>
        <dbReference type="ARBA" id="ARBA00006991"/>
    </source>
</evidence>
<evidence type="ECO:0000259" key="14">
    <source>
        <dbReference type="PROSITE" id="PS50157"/>
    </source>
</evidence>
<dbReference type="GO" id="GO:0008270">
    <property type="term" value="F:zinc ion binding"/>
    <property type="evidence" value="ECO:0007669"/>
    <property type="project" value="UniProtKB-KW"/>
</dbReference>
<dbReference type="Pfam" id="PF00651">
    <property type="entry name" value="BTB"/>
    <property type="match status" value="1"/>
</dbReference>
<feature type="compositionally biased region" description="Basic and acidic residues" evidence="12">
    <location>
        <begin position="135"/>
        <end position="146"/>
    </location>
</feature>
<feature type="compositionally biased region" description="Basic and acidic residues" evidence="12">
    <location>
        <begin position="209"/>
        <end position="230"/>
    </location>
</feature>